<keyword evidence="2" id="KW-1185">Reference proteome</keyword>
<protein>
    <submittedName>
        <fullName evidence="1">Uncharacterized protein</fullName>
    </submittedName>
</protein>
<dbReference type="EMBL" id="JAINUG010000007">
    <property type="protein sequence ID" value="KAJ8416276.1"/>
    <property type="molecule type" value="Genomic_DNA"/>
</dbReference>
<accession>A0AAD7X091</accession>
<gene>
    <name evidence="1" type="ORF">AAFF_G00382980</name>
</gene>
<name>A0AAD7X091_9TELE</name>
<comment type="caution">
    <text evidence="1">The sequence shown here is derived from an EMBL/GenBank/DDBJ whole genome shotgun (WGS) entry which is preliminary data.</text>
</comment>
<proteinExistence type="predicted"/>
<reference evidence="1" key="1">
    <citation type="journal article" date="2023" name="Science">
        <title>Genome structures resolve the early diversification of teleost fishes.</title>
        <authorList>
            <person name="Parey E."/>
            <person name="Louis A."/>
            <person name="Montfort J."/>
            <person name="Bouchez O."/>
            <person name="Roques C."/>
            <person name="Iampietro C."/>
            <person name="Lluch J."/>
            <person name="Castinel A."/>
            <person name="Donnadieu C."/>
            <person name="Desvignes T."/>
            <person name="Floi Bucao C."/>
            <person name="Jouanno E."/>
            <person name="Wen M."/>
            <person name="Mejri S."/>
            <person name="Dirks R."/>
            <person name="Jansen H."/>
            <person name="Henkel C."/>
            <person name="Chen W.J."/>
            <person name="Zahm M."/>
            <person name="Cabau C."/>
            <person name="Klopp C."/>
            <person name="Thompson A.W."/>
            <person name="Robinson-Rechavi M."/>
            <person name="Braasch I."/>
            <person name="Lecointre G."/>
            <person name="Bobe J."/>
            <person name="Postlethwait J.H."/>
            <person name="Berthelot C."/>
            <person name="Roest Crollius H."/>
            <person name="Guiguen Y."/>
        </authorList>
    </citation>
    <scope>NUCLEOTIDE SEQUENCE</scope>
    <source>
        <strain evidence="1">NC1722</strain>
    </source>
</reference>
<organism evidence="1 2">
    <name type="scientific">Aldrovandia affinis</name>
    <dbReference type="NCBI Taxonomy" id="143900"/>
    <lineage>
        <taxon>Eukaryota</taxon>
        <taxon>Metazoa</taxon>
        <taxon>Chordata</taxon>
        <taxon>Craniata</taxon>
        <taxon>Vertebrata</taxon>
        <taxon>Euteleostomi</taxon>
        <taxon>Actinopterygii</taxon>
        <taxon>Neopterygii</taxon>
        <taxon>Teleostei</taxon>
        <taxon>Notacanthiformes</taxon>
        <taxon>Halosauridae</taxon>
        <taxon>Aldrovandia</taxon>
    </lineage>
</organism>
<evidence type="ECO:0000313" key="1">
    <source>
        <dbReference type="EMBL" id="KAJ8416276.1"/>
    </source>
</evidence>
<sequence>MTMMTMMTTISEDGGLPAYRVRMKNTIRFDAGTDMEVQVQRQPQPRFQSRSPLRWCPRGSLCSGSPLLFLLRSPPWWGLCMWRWQLLRRRCWSCSPPCLSLRRQSPGRFPCPHHWRRRPSSPPQIW</sequence>
<evidence type="ECO:0000313" key="2">
    <source>
        <dbReference type="Proteomes" id="UP001221898"/>
    </source>
</evidence>
<dbReference type="AlphaFoldDB" id="A0AAD7X091"/>
<dbReference type="Proteomes" id="UP001221898">
    <property type="component" value="Unassembled WGS sequence"/>
</dbReference>